<dbReference type="AlphaFoldDB" id="D6X6Q4"/>
<dbReference type="SUPFAM" id="SSF49777">
    <property type="entry name" value="PEBP-like"/>
    <property type="match status" value="1"/>
</dbReference>
<organism evidence="2 3">
    <name type="scientific">Streptomyces pristinaespiralis (strain ATCC 25486 / DSM 40338 / CBS 914.69 / JCM 4507 / KCC S-0507 / NBRC 13074 / NRRL 2958 / 5647)</name>
    <dbReference type="NCBI Taxonomy" id="457429"/>
    <lineage>
        <taxon>Bacteria</taxon>
        <taxon>Bacillati</taxon>
        <taxon>Actinomycetota</taxon>
        <taxon>Actinomycetes</taxon>
        <taxon>Kitasatosporales</taxon>
        <taxon>Streptomycetaceae</taxon>
        <taxon>Streptomyces</taxon>
    </lineage>
</organism>
<name>D6X6Q4_STRE2</name>
<dbReference type="HOGENOM" id="CLU_2526166_0_0_11"/>
<dbReference type="InterPro" id="IPR036610">
    <property type="entry name" value="PEBP-like_sf"/>
</dbReference>
<proteinExistence type="predicted"/>
<evidence type="ECO:0000256" key="1">
    <source>
        <dbReference type="SAM" id="MobiDB-lite"/>
    </source>
</evidence>
<keyword evidence="3" id="KW-1185">Reference proteome</keyword>
<feature type="region of interest" description="Disordered" evidence="1">
    <location>
        <begin position="1"/>
        <end position="23"/>
    </location>
</feature>
<dbReference type="EMBL" id="CM000950">
    <property type="protein sequence ID" value="EFH31546.1"/>
    <property type="molecule type" value="Genomic_DNA"/>
</dbReference>
<protein>
    <submittedName>
        <fullName evidence="2">Predicted protein</fullName>
    </submittedName>
</protein>
<reference evidence="3" key="2">
    <citation type="submission" date="2009-10" db="EMBL/GenBank/DDBJ databases">
        <title>The genome sequence of Streptomyces pristinaespiralis strain ATCC 25486.</title>
        <authorList>
            <consortium name="The Broad Institute Genome Sequencing Platform"/>
            <consortium name="Broad Institute Microbial Sequencing Center"/>
            <person name="Fischbach M."/>
            <person name="Godfrey P."/>
            <person name="Ward D."/>
            <person name="Young S."/>
            <person name="Zeng Q."/>
            <person name="Koehrsen M."/>
            <person name="Alvarado L."/>
            <person name="Berlin A.M."/>
            <person name="Bochicchio J."/>
            <person name="Borenstein D."/>
            <person name="Chapman S.B."/>
            <person name="Chen Z."/>
            <person name="Engels R."/>
            <person name="Freedman E."/>
            <person name="Gellesch M."/>
            <person name="Goldberg J."/>
            <person name="Griggs A."/>
            <person name="Gujja S."/>
            <person name="Heilman E.R."/>
            <person name="Heiman D.I."/>
            <person name="Hepburn T.A."/>
            <person name="Howarth C."/>
            <person name="Jen D."/>
            <person name="Larson L."/>
            <person name="Lewis B."/>
            <person name="Mehta T."/>
            <person name="Park D."/>
            <person name="Pearson M."/>
            <person name="Richards J."/>
            <person name="Roberts A."/>
            <person name="Saif S."/>
            <person name="Shea T.D."/>
            <person name="Shenoy N."/>
            <person name="Sisk P."/>
            <person name="Stolte C."/>
            <person name="Sykes S.N."/>
            <person name="Thomson T."/>
            <person name="Walk T."/>
            <person name="White J."/>
            <person name="Yandava C."/>
            <person name="Straight P."/>
            <person name="Clardy J."/>
            <person name="Hung D."/>
            <person name="Kolter R."/>
            <person name="Mekalanos J."/>
            <person name="Walker S."/>
            <person name="Walsh C.T."/>
            <person name="Wieland-Brown L.C."/>
            <person name="Haas B."/>
            <person name="Nusbaum C."/>
            <person name="Birren B."/>
        </authorList>
    </citation>
    <scope>NUCLEOTIDE SEQUENCE [LARGE SCALE GENOMIC DNA]</scope>
    <source>
        <strain evidence="3">ATCC 25486 / DSM 40338 / CBS 914.69 / JCM 4507 / NBRC 13074 / NRRL 2958 / 5647</strain>
    </source>
</reference>
<accession>D6X6Q4</accession>
<sequence length="84" mass="8723">MGHGVRVGAAGPGPPRGAGLRRHPVLLRRQDPGLPLPGRRSADIHGVLDFAETFLGGGTSCQRPLTVASDLFADAFDDAAPQAR</sequence>
<dbReference type="Proteomes" id="UP000002805">
    <property type="component" value="Chromosome"/>
</dbReference>
<gene>
    <name evidence="2" type="ORF">SSDG_06790</name>
</gene>
<evidence type="ECO:0000313" key="3">
    <source>
        <dbReference type="Proteomes" id="UP000002805"/>
    </source>
</evidence>
<evidence type="ECO:0000313" key="2">
    <source>
        <dbReference type="EMBL" id="EFH31546.1"/>
    </source>
</evidence>
<reference evidence="3" key="1">
    <citation type="submission" date="2008-02" db="EMBL/GenBank/DDBJ databases">
        <authorList>
            <consortium name="The Broad Institute Genome Sequencing Platform"/>
            <person name="Fischbach M."/>
            <person name="Ward D."/>
            <person name="Young S."/>
            <person name="Jaffe D."/>
            <person name="Gnerre S."/>
            <person name="Berlin A."/>
            <person name="Heiman D."/>
            <person name="Hepburn T."/>
            <person name="Sykes S."/>
            <person name="Alvarado L."/>
            <person name="Kodira C.D."/>
            <person name="Straight P."/>
            <person name="Clardy J."/>
            <person name="Hung D."/>
            <person name="Kolter R."/>
            <person name="Mekalanos J."/>
            <person name="Walker S."/>
            <person name="Walsh C.T."/>
            <person name="Lander E."/>
            <person name="Galagan J."/>
            <person name="Nusbaum C."/>
            <person name="Birren B."/>
        </authorList>
    </citation>
    <scope>NUCLEOTIDE SEQUENCE [LARGE SCALE GENOMIC DNA]</scope>
    <source>
        <strain evidence="3">ATCC 25486 / DSM 40338 / CBS 914.69 / JCM 4507 / NBRC 13074 / NRRL 2958 / 5647</strain>
    </source>
</reference>